<evidence type="ECO:0000313" key="2">
    <source>
        <dbReference type="Proteomes" id="UP000054342"/>
    </source>
</evidence>
<dbReference type="AlphaFoldDB" id="A0A0D2CII8"/>
<accession>A0A0D2CII8</accession>
<dbReference type="HOGENOM" id="CLU_839365_0_0_1"/>
<dbReference type="GeneID" id="25333263"/>
<gene>
    <name evidence="1" type="ORF">PV05_11355</name>
</gene>
<name>A0A0D2CII8_9EURO</name>
<evidence type="ECO:0000313" key="1">
    <source>
        <dbReference type="EMBL" id="KIW49702.1"/>
    </source>
</evidence>
<dbReference type="OrthoDB" id="2951834at2759"/>
<organism evidence="1 2">
    <name type="scientific">Exophiala xenobiotica</name>
    <dbReference type="NCBI Taxonomy" id="348802"/>
    <lineage>
        <taxon>Eukaryota</taxon>
        <taxon>Fungi</taxon>
        <taxon>Dikarya</taxon>
        <taxon>Ascomycota</taxon>
        <taxon>Pezizomycotina</taxon>
        <taxon>Eurotiomycetes</taxon>
        <taxon>Chaetothyriomycetidae</taxon>
        <taxon>Chaetothyriales</taxon>
        <taxon>Herpotrichiellaceae</taxon>
        <taxon>Exophiala</taxon>
    </lineage>
</organism>
<reference evidence="1 2" key="1">
    <citation type="submission" date="2015-01" db="EMBL/GenBank/DDBJ databases">
        <title>The Genome Sequence of Exophiala xenobiotica CBS118157.</title>
        <authorList>
            <consortium name="The Broad Institute Genomics Platform"/>
            <person name="Cuomo C."/>
            <person name="de Hoog S."/>
            <person name="Gorbushina A."/>
            <person name="Stielow B."/>
            <person name="Teixiera M."/>
            <person name="Abouelleil A."/>
            <person name="Chapman S.B."/>
            <person name="Priest M."/>
            <person name="Young S.K."/>
            <person name="Wortman J."/>
            <person name="Nusbaum C."/>
            <person name="Birren B."/>
        </authorList>
    </citation>
    <scope>NUCLEOTIDE SEQUENCE [LARGE SCALE GENOMIC DNA]</scope>
    <source>
        <strain evidence="1 2">CBS 118157</strain>
    </source>
</reference>
<sequence>MSKLPPITMKSKNNHCEKKRGRLLELPYEIRASILHLSLQPSSRSIYVGRRERWNLIEGRKVLLGSCPSILTTCRQVYRECLNVLQDKHATFVLHLRKGMHSLPSNLSYRKHVRRLTLAILAKSNRKSRLEIYLPMTLERLTLQMEKTFPNLQHLSLTLCVRSPRVPTRVPKFSCLRLTGLGSAYLLEAQDISSVISANSRLHIRGVPHCSRMSPDRPQRQAWMELSDRPHNESVAVQHASTGQLAPMHDTSTRIASLLRREKTSMRPLIDVLPDLFPQVQSIQFYRKLTWRLSLVSYEILDTNEAEETAVPRLTRRRTIGLTDDQLPFAPEA</sequence>
<evidence type="ECO:0008006" key="3">
    <source>
        <dbReference type="Google" id="ProtNLM"/>
    </source>
</evidence>
<protein>
    <recommendedName>
        <fullName evidence="3">F-box domain-containing protein</fullName>
    </recommendedName>
</protein>
<dbReference type="EMBL" id="KN847323">
    <property type="protein sequence ID" value="KIW49702.1"/>
    <property type="molecule type" value="Genomic_DNA"/>
</dbReference>
<keyword evidence="2" id="KW-1185">Reference proteome</keyword>
<dbReference type="RefSeq" id="XP_013310286.1">
    <property type="nucleotide sequence ID" value="XM_013454832.1"/>
</dbReference>
<proteinExistence type="predicted"/>
<dbReference type="Proteomes" id="UP000054342">
    <property type="component" value="Unassembled WGS sequence"/>
</dbReference>